<dbReference type="InterPro" id="IPR050469">
    <property type="entry name" value="Diguanylate_Cyclase"/>
</dbReference>
<keyword evidence="2" id="KW-1133">Transmembrane helix</keyword>
<feature type="transmembrane region" description="Helical" evidence="2">
    <location>
        <begin position="83"/>
        <end position="103"/>
    </location>
</feature>
<feature type="transmembrane region" description="Helical" evidence="2">
    <location>
        <begin position="305"/>
        <end position="321"/>
    </location>
</feature>
<dbReference type="Pfam" id="PF00990">
    <property type="entry name" value="GGDEF"/>
    <property type="match status" value="1"/>
</dbReference>
<feature type="transmembrane region" description="Helical" evidence="2">
    <location>
        <begin position="341"/>
        <end position="360"/>
    </location>
</feature>
<dbReference type="Proteomes" id="UP000598174">
    <property type="component" value="Unassembled WGS sequence"/>
</dbReference>
<proteinExistence type="predicted"/>
<dbReference type="PANTHER" id="PTHR45138:SF9">
    <property type="entry name" value="DIGUANYLATE CYCLASE DGCM-RELATED"/>
    <property type="match status" value="1"/>
</dbReference>
<dbReference type="NCBIfam" id="TIGR00254">
    <property type="entry name" value="GGDEF"/>
    <property type="match status" value="1"/>
</dbReference>
<feature type="transmembrane region" description="Helical" evidence="2">
    <location>
        <begin position="272"/>
        <end position="293"/>
    </location>
</feature>
<accession>A0A919JG55</accession>
<keyword evidence="2" id="KW-0472">Membrane</keyword>
<dbReference type="FunFam" id="3.30.70.270:FF:000001">
    <property type="entry name" value="Diguanylate cyclase domain protein"/>
    <property type="match status" value="1"/>
</dbReference>
<organism evidence="4 5">
    <name type="scientific">Paractinoplanes ferrugineus</name>
    <dbReference type="NCBI Taxonomy" id="113564"/>
    <lineage>
        <taxon>Bacteria</taxon>
        <taxon>Bacillati</taxon>
        <taxon>Actinomycetota</taxon>
        <taxon>Actinomycetes</taxon>
        <taxon>Micromonosporales</taxon>
        <taxon>Micromonosporaceae</taxon>
        <taxon>Paractinoplanes</taxon>
    </lineage>
</organism>
<evidence type="ECO:0000259" key="3">
    <source>
        <dbReference type="PROSITE" id="PS50887"/>
    </source>
</evidence>
<dbReference type="InterPro" id="IPR043128">
    <property type="entry name" value="Rev_trsase/Diguanyl_cyclase"/>
</dbReference>
<keyword evidence="5" id="KW-1185">Reference proteome</keyword>
<feature type="transmembrane region" description="Helical" evidence="2">
    <location>
        <begin position="136"/>
        <end position="153"/>
    </location>
</feature>
<evidence type="ECO:0000313" key="5">
    <source>
        <dbReference type="Proteomes" id="UP000598174"/>
    </source>
</evidence>
<keyword evidence="2" id="KW-0812">Transmembrane</keyword>
<evidence type="ECO:0000256" key="1">
    <source>
        <dbReference type="SAM" id="MobiDB-lite"/>
    </source>
</evidence>
<feature type="region of interest" description="Disordered" evidence="1">
    <location>
        <begin position="1"/>
        <end position="35"/>
    </location>
</feature>
<dbReference type="AlphaFoldDB" id="A0A919JG55"/>
<feature type="transmembrane region" description="Helical" evidence="2">
    <location>
        <begin position="109"/>
        <end position="127"/>
    </location>
</feature>
<dbReference type="CDD" id="cd01949">
    <property type="entry name" value="GGDEF"/>
    <property type="match status" value="1"/>
</dbReference>
<feature type="transmembrane region" description="Helical" evidence="2">
    <location>
        <begin position="202"/>
        <end position="220"/>
    </location>
</feature>
<dbReference type="PROSITE" id="PS50887">
    <property type="entry name" value="GGDEF"/>
    <property type="match status" value="1"/>
</dbReference>
<dbReference type="PANTHER" id="PTHR45138">
    <property type="entry name" value="REGULATORY COMPONENTS OF SENSORY TRANSDUCTION SYSTEM"/>
    <property type="match status" value="1"/>
</dbReference>
<evidence type="ECO:0000313" key="4">
    <source>
        <dbReference type="EMBL" id="GIE16596.1"/>
    </source>
</evidence>
<feature type="transmembrane region" description="Helical" evidence="2">
    <location>
        <begin position="372"/>
        <end position="395"/>
    </location>
</feature>
<feature type="transmembrane region" description="Helical" evidence="2">
    <location>
        <begin position="240"/>
        <end position="260"/>
    </location>
</feature>
<feature type="transmembrane region" description="Helical" evidence="2">
    <location>
        <begin position="173"/>
        <end position="190"/>
    </location>
</feature>
<dbReference type="EMBL" id="BOMM01000091">
    <property type="protein sequence ID" value="GIE16596.1"/>
    <property type="molecule type" value="Genomic_DNA"/>
</dbReference>
<comment type="caution">
    <text evidence="4">The sequence shown here is derived from an EMBL/GenBank/DDBJ whole genome shotgun (WGS) entry which is preliminary data.</text>
</comment>
<dbReference type="SUPFAM" id="SSF55073">
    <property type="entry name" value="Nucleotide cyclase"/>
    <property type="match status" value="1"/>
</dbReference>
<dbReference type="GO" id="GO:0052621">
    <property type="term" value="F:diguanylate cyclase activity"/>
    <property type="evidence" value="ECO:0007669"/>
    <property type="project" value="TreeGrafter"/>
</dbReference>
<dbReference type="Gene3D" id="3.30.70.270">
    <property type="match status" value="1"/>
</dbReference>
<reference evidence="4" key="1">
    <citation type="submission" date="2021-01" db="EMBL/GenBank/DDBJ databases">
        <title>Whole genome shotgun sequence of Actinoplanes ferrugineus NBRC 15555.</title>
        <authorList>
            <person name="Komaki H."/>
            <person name="Tamura T."/>
        </authorList>
    </citation>
    <scope>NUCLEOTIDE SEQUENCE</scope>
    <source>
        <strain evidence="4">NBRC 15555</strain>
    </source>
</reference>
<feature type="compositionally biased region" description="Polar residues" evidence="1">
    <location>
        <begin position="11"/>
        <end position="33"/>
    </location>
</feature>
<evidence type="ECO:0000256" key="2">
    <source>
        <dbReference type="SAM" id="Phobius"/>
    </source>
</evidence>
<gene>
    <name evidence="4" type="ORF">Afe05nite_84360</name>
</gene>
<name>A0A919JG55_9ACTN</name>
<protein>
    <recommendedName>
        <fullName evidence="3">GGDEF domain-containing protein</fullName>
    </recommendedName>
</protein>
<dbReference type="InterPro" id="IPR000160">
    <property type="entry name" value="GGDEF_dom"/>
</dbReference>
<feature type="domain" description="GGDEF" evidence="3">
    <location>
        <begin position="436"/>
        <end position="558"/>
    </location>
</feature>
<sequence>MRSDQGRAAGTTATDWASSSTRPAPNPARSQTGPRHGVILIGTTLAHFRPSGTGLSVLKPFCTRIRAVRRPGWGVIGGMGRRWWQVSIAAMTLAIAGYLLLAVGAWVSMAWSLVNTVGPVAMLVLAAHRLPRHARAGWYLLALGILANGSAVVPKTIVYEFGSGDAYPTIADVFYLLFYPAVLTSIGLLIRRWPPRLIRPALLDAATITVGISVLAWVYAIDPALRDTSYTLAGRLVRVAYPVSDLLLILLALVLVRSGGVSPGRRARWGSAPPWLAAGLLTFLAGDLVWLLIGDRPVSEWATRGIDLLYFAAFLLLAYAVRHAAATDEQRATAVPRPPGVPLMSMLLLALLMAPAVMVMQMSHGEFQHGAAIAVGSTIMSVLVVTRLTVLLRFVARQTEQVRELARRDELTGLPNRRAWTDELPRVLEQARQTGLPVSVCMMDLDHFKTFNDTHGHQAGDRVLKEAAAAWSGQLRRSDILARYGGEEFIVLLPETALDAACMIMQRLRPVTPSAQTFSSGVATWDATETSEELIARADRALYEAKHTGRDRVVGAASPAPVAASATP</sequence>
<dbReference type="SMART" id="SM00267">
    <property type="entry name" value="GGDEF"/>
    <property type="match status" value="1"/>
</dbReference>
<dbReference type="InterPro" id="IPR029787">
    <property type="entry name" value="Nucleotide_cyclase"/>
</dbReference>